<dbReference type="InterPro" id="IPR032856">
    <property type="entry name" value="GDE_N_bis"/>
</dbReference>
<reference evidence="4" key="1">
    <citation type="submission" date="2017-06" db="EMBL/GenBank/DDBJ databases">
        <authorList>
            <person name="Varghese N."/>
            <person name="Submissions S."/>
        </authorList>
    </citation>
    <scope>NUCLEOTIDE SEQUENCE [LARGE SCALE GENOMIC DNA]</scope>
    <source>
        <strain evidence="4">DSM 137</strain>
    </source>
</reference>
<dbReference type="AlphaFoldDB" id="A0A212RQC8"/>
<dbReference type="Pfam" id="PF22422">
    <property type="entry name" value="MGH1-like_GH"/>
    <property type="match status" value="1"/>
</dbReference>
<dbReference type="OrthoDB" id="9759959at2"/>
<accession>A0A212RQC8</accession>
<organism evidence="3 4">
    <name type="scientific">Rhodoblastus acidophilus</name>
    <name type="common">Rhodopseudomonas acidophila</name>
    <dbReference type="NCBI Taxonomy" id="1074"/>
    <lineage>
        <taxon>Bacteria</taxon>
        <taxon>Pseudomonadati</taxon>
        <taxon>Pseudomonadota</taxon>
        <taxon>Alphaproteobacteria</taxon>
        <taxon>Hyphomicrobiales</taxon>
        <taxon>Rhodoblastaceae</taxon>
        <taxon>Rhodoblastus</taxon>
    </lineage>
</organism>
<evidence type="ECO:0000313" key="4">
    <source>
        <dbReference type="Proteomes" id="UP000198418"/>
    </source>
</evidence>
<keyword evidence="4" id="KW-1185">Reference proteome</keyword>
<feature type="domain" description="Putative glycogen debranching enzyme N-terminal" evidence="1">
    <location>
        <begin position="29"/>
        <end position="221"/>
    </location>
</feature>
<proteinExistence type="predicted"/>
<evidence type="ECO:0000313" key="3">
    <source>
        <dbReference type="EMBL" id="SNB74672.1"/>
    </source>
</evidence>
<dbReference type="SUPFAM" id="SSF48208">
    <property type="entry name" value="Six-hairpin glycosidases"/>
    <property type="match status" value="1"/>
</dbReference>
<dbReference type="RefSeq" id="WP_088521122.1">
    <property type="nucleotide sequence ID" value="NZ_FYDG01000006.1"/>
</dbReference>
<dbReference type="EMBL" id="FYDG01000006">
    <property type="protein sequence ID" value="SNB74672.1"/>
    <property type="molecule type" value="Genomic_DNA"/>
</dbReference>
<sequence length="726" mass="79361">MQSSERVDAALDYVIAAETSHIEITPRALKNEDSFAVFDAHGDATPGTGGTHGLFHRDTRHLSKLFLTLCGVRPLLLSSTVREDNATFTCDMTNPHLSGRDGEDLAHSLIHLRRQRFLFGAACHDSLTLHNFDVVPRDIEIAFDFAADFADLFEVRGARRTRRGVFHQPRVWEDRVQLAYTGLDGQTRRTVLRFEPQPTELTGERARYALTLAAGETLGLFIEVRFNDAAESGRSARLGFRSALHSARAALRERNARAASATSSNQYFNDGLRRASSDLAVLVTDTPEGPYPYAGVPWFSTAFGRDALITAFETLWMDPTLARGVLLYLAANQAKVFDAAADAEPGKILHEVRYGEMAELGEVPFRRYYGSVDSTPLFVMLAAAHFDRTGDLQTAEALWPSVKAALDWIAVHGDRDGDGFVEYHRQTDEGLSNQGWKDSHDSISHEDGSLARGPIALVEVQAYVYAAWLGAARLARALGMDREAAAQEARAGVLRDRFDAAFFDEALGTYVLALDGDKKPCRVRSSNAGHALFTGVARPERAASVVSALMSTASFSGWGVRTLSEEAVRYNPMSYHNGSVWPHDNALIAMGFARYGFKAEALRIFEGLFRASITFDLRRLPELFCGFPRARNLGPVSYPVACAPQAWASAAPFALLQAALGLGFDVGRGRVTFDRPALPDFLDELVLKGVVIAGGKLDVKILRAGSSAAFSVLSRVGDVGLIVEKP</sequence>
<gene>
    <name evidence="3" type="ORF">SAMN06265338_106109</name>
</gene>
<dbReference type="InterPro" id="IPR012341">
    <property type="entry name" value="6hp_glycosidase-like_sf"/>
</dbReference>
<evidence type="ECO:0000259" key="1">
    <source>
        <dbReference type="Pfam" id="PF14742"/>
    </source>
</evidence>
<evidence type="ECO:0000259" key="2">
    <source>
        <dbReference type="Pfam" id="PF22422"/>
    </source>
</evidence>
<dbReference type="GO" id="GO:0005975">
    <property type="term" value="P:carbohydrate metabolic process"/>
    <property type="evidence" value="ECO:0007669"/>
    <property type="project" value="InterPro"/>
</dbReference>
<name>A0A212RQC8_RHOAC</name>
<dbReference type="InterPro" id="IPR008928">
    <property type="entry name" value="6-hairpin_glycosidase_sf"/>
</dbReference>
<dbReference type="InterPro" id="IPR054491">
    <property type="entry name" value="MGH1-like_GH"/>
</dbReference>
<dbReference type="Proteomes" id="UP000198418">
    <property type="component" value="Unassembled WGS sequence"/>
</dbReference>
<protein>
    <submittedName>
        <fullName evidence="3">Glycogen debranching enzyme (Alpha-1,6-glucosidase)</fullName>
    </submittedName>
</protein>
<dbReference type="Gene3D" id="1.50.10.10">
    <property type="match status" value="1"/>
</dbReference>
<feature type="domain" description="Mannosylglycerate hydrolase MGH1-like glycoside hydrolase" evidence="2">
    <location>
        <begin position="306"/>
        <end position="610"/>
    </location>
</feature>
<dbReference type="Pfam" id="PF14742">
    <property type="entry name" value="GDE_N_bis"/>
    <property type="match status" value="1"/>
</dbReference>